<evidence type="ECO:0008006" key="3">
    <source>
        <dbReference type="Google" id="ProtNLM"/>
    </source>
</evidence>
<gene>
    <name evidence="1" type="ORF">VKT23_008150</name>
</gene>
<name>A0ABR1JMS1_9AGAR</name>
<protein>
    <recommendedName>
        <fullName evidence="3">Late endosomal/lysosomal adaptor and MAPK and MTOR activator 5</fullName>
    </recommendedName>
</protein>
<dbReference type="Proteomes" id="UP001498398">
    <property type="component" value="Unassembled WGS sequence"/>
</dbReference>
<sequence>MLAMLNSREALRNDAAVGIISDSEMGFQSSSAEPCDRAERLEHGINPTLQSNHKIVLTPLRGQPIIVKKDVATTTV</sequence>
<dbReference type="EMBL" id="JBANRG010000012">
    <property type="protein sequence ID" value="KAK7461721.1"/>
    <property type="molecule type" value="Genomic_DNA"/>
</dbReference>
<keyword evidence="2" id="KW-1185">Reference proteome</keyword>
<comment type="caution">
    <text evidence="1">The sequence shown here is derived from an EMBL/GenBank/DDBJ whole genome shotgun (WGS) entry which is preliminary data.</text>
</comment>
<evidence type="ECO:0000313" key="2">
    <source>
        <dbReference type="Proteomes" id="UP001498398"/>
    </source>
</evidence>
<accession>A0ABR1JMS1</accession>
<organism evidence="1 2">
    <name type="scientific">Marasmiellus scandens</name>
    <dbReference type="NCBI Taxonomy" id="2682957"/>
    <lineage>
        <taxon>Eukaryota</taxon>
        <taxon>Fungi</taxon>
        <taxon>Dikarya</taxon>
        <taxon>Basidiomycota</taxon>
        <taxon>Agaricomycotina</taxon>
        <taxon>Agaricomycetes</taxon>
        <taxon>Agaricomycetidae</taxon>
        <taxon>Agaricales</taxon>
        <taxon>Marasmiineae</taxon>
        <taxon>Omphalotaceae</taxon>
        <taxon>Marasmiellus</taxon>
    </lineage>
</organism>
<proteinExistence type="predicted"/>
<evidence type="ECO:0000313" key="1">
    <source>
        <dbReference type="EMBL" id="KAK7461721.1"/>
    </source>
</evidence>
<reference evidence="1 2" key="1">
    <citation type="submission" date="2024-01" db="EMBL/GenBank/DDBJ databases">
        <title>A draft genome for the cacao thread blight pathogen Marasmiellus scandens.</title>
        <authorList>
            <person name="Baruah I.K."/>
            <person name="Leung J."/>
            <person name="Bukari Y."/>
            <person name="Amoako-Attah I."/>
            <person name="Meinhardt L.W."/>
            <person name="Bailey B.A."/>
            <person name="Cohen S.P."/>
        </authorList>
    </citation>
    <scope>NUCLEOTIDE SEQUENCE [LARGE SCALE GENOMIC DNA]</scope>
    <source>
        <strain evidence="1 2">GH-19</strain>
    </source>
</reference>